<keyword evidence="6" id="KW-0456">Lyase</keyword>
<dbReference type="EMBL" id="UINC01218158">
    <property type="protein sequence ID" value="SVE45065.1"/>
    <property type="molecule type" value="Genomic_DNA"/>
</dbReference>
<dbReference type="InterPro" id="IPR000453">
    <property type="entry name" value="Chorismate_synth"/>
</dbReference>
<dbReference type="GO" id="GO:0008652">
    <property type="term" value="P:amino acid biosynthetic process"/>
    <property type="evidence" value="ECO:0007669"/>
    <property type="project" value="UniProtKB-KW"/>
</dbReference>
<dbReference type="GO" id="GO:0009423">
    <property type="term" value="P:chorismate biosynthetic process"/>
    <property type="evidence" value="ECO:0007669"/>
    <property type="project" value="TreeGrafter"/>
</dbReference>
<sequence length="95" mass="10573">MKIESDFAELYCGVRQGKTNGGPIGLIISNKDHKNWLECMSVEENNYAKKVTLPRPGHADLAGVMKFGFDDIRNVIERSSARETAMRVAISSVCR</sequence>
<evidence type="ECO:0000256" key="5">
    <source>
        <dbReference type="ARBA" id="ARBA00023141"/>
    </source>
</evidence>
<protein>
    <recommendedName>
        <fullName evidence="3">chorismate synthase</fullName>
        <ecNumber evidence="3">4.2.3.5</ecNumber>
    </recommendedName>
</protein>
<evidence type="ECO:0000256" key="6">
    <source>
        <dbReference type="ARBA" id="ARBA00023239"/>
    </source>
</evidence>
<feature type="non-terminal residue" evidence="7">
    <location>
        <position position="95"/>
    </location>
</feature>
<dbReference type="PANTHER" id="PTHR21085:SF0">
    <property type="entry name" value="CHORISMATE SYNTHASE"/>
    <property type="match status" value="1"/>
</dbReference>
<dbReference type="Gene3D" id="3.60.150.10">
    <property type="entry name" value="Chorismate synthase AroC"/>
    <property type="match status" value="1"/>
</dbReference>
<keyword evidence="5" id="KW-0057">Aromatic amino acid biosynthesis</keyword>
<evidence type="ECO:0000256" key="4">
    <source>
        <dbReference type="ARBA" id="ARBA00022605"/>
    </source>
</evidence>
<dbReference type="PANTHER" id="PTHR21085">
    <property type="entry name" value="CHORISMATE SYNTHASE"/>
    <property type="match status" value="1"/>
</dbReference>
<dbReference type="EC" id="4.2.3.5" evidence="3"/>
<dbReference type="InterPro" id="IPR035904">
    <property type="entry name" value="Chorismate_synth_AroC_sf"/>
</dbReference>
<evidence type="ECO:0000256" key="3">
    <source>
        <dbReference type="ARBA" id="ARBA00013036"/>
    </source>
</evidence>
<dbReference type="AlphaFoldDB" id="A0A383DLD7"/>
<dbReference type="GO" id="GO:0005829">
    <property type="term" value="C:cytosol"/>
    <property type="evidence" value="ECO:0007669"/>
    <property type="project" value="TreeGrafter"/>
</dbReference>
<accession>A0A383DLD7</accession>
<proteinExistence type="inferred from homology"/>
<comment type="similarity">
    <text evidence="2">Belongs to the chorismate synthase family.</text>
</comment>
<comment type="pathway">
    <text evidence="1">Metabolic intermediate biosynthesis; chorismate biosynthesis; chorismate from D-erythrose 4-phosphate and phosphoenolpyruvate: step 7/7.</text>
</comment>
<dbReference type="Pfam" id="PF01264">
    <property type="entry name" value="Chorismate_synt"/>
    <property type="match status" value="1"/>
</dbReference>
<organism evidence="7">
    <name type="scientific">marine metagenome</name>
    <dbReference type="NCBI Taxonomy" id="408172"/>
    <lineage>
        <taxon>unclassified sequences</taxon>
        <taxon>metagenomes</taxon>
        <taxon>ecological metagenomes</taxon>
    </lineage>
</organism>
<reference evidence="7" key="1">
    <citation type="submission" date="2018-05" db="EMBL/GenBank/DDBJ databases">
        <authorList>
            <person name="Lanie J.A."/>
            <person name="Ng W.-L."/>
            <person name="Kazmierczak K.M."/>
            <person name="Andrzejewski T.M."/>
            <person name="Davidsen T.M."/>
            <person name="Wayne K.J."/>
            <person name="Tettelin H."/>
            <person name="Glass J.I."/>
            <person name="Rusch D."/>
            <person name="Podicherti R."/>
            <person name="Tsui H.-C.T."/>
            <person name="Winkler M.E."/>
        </authorList>
    </citation>
    <scope>NUCLEOTIDE SEQUENCE</scope>
</reference>
<dbReference type="GO" id="GO:0010181">
    <property type="term" value="F:FMN binding"/>
    <property type="evidence" value="ECO:0007669"/>
    <property type="project" value="TreeGrafter"/>
</dbReference>
<evidence type="ECO:0000313" key="7">
    <source>
        <dbReference type="EMBL" id="SVE45065.1"/>
    </source>
</evidence>
<evidence type="ECO:0000256" key="1">
    <source>
        <dbReference type="ARBA" id="ARBA00005044"/>
    </source>
</evidence>
<evidence type="ECO:0000256" key="2">
    <source>
        <dbReference type="ARBA" id="ARBA00008014"/>
    </source>
</evidence>
<name>A0A383DLD7_9ZZZZ</name>
<keyword evidence="4" id="KW-0028">Amino-acid biosynthesis</keyword>
<dbReference type="GO" id="GO:0004107">
    <property type="term" value="F:chorismate synthase activity"/>
    <property type="evidence" value="ECO:0007669"/>
    <property type="project" value="UniProtKB-EC"/>
</dbReference>
<dbReference type="GO" id="GO:0009073">
    <property type="term" value="P:aromatic amino acid family biosynthetic process"/>
    <property type="evidence" value="ECO:0007669"/>
    <property type="project" value="UniProtKB-KW"/>
</dbReference>
<gene>
    <name evidence="7" type="ORF">METZ01_LOCUS497919</name>
</gene>
<dbReference type="SUPFAM" id="SSF103263">
    <property type="entry name" value="Chorismate synthase, AroC"/>
    <property type="match status" value="1"/>
</dbReference>